<dbReference type="InterPro" id="IPR023352">
    <property type="entry name" value="MAPEG-like_dom_sf"/>
</dbReference>
<protein>
    <recommendedName>
        <fullName evidence="9">Glutathione metabolism protein</fullName>
    </recommendedName>
</protein>
<dbReference type="EMBL" id="NISI01000003">
    <property type="protein sequence ID" value="OWR04345.1"/>
    <property type="molecule type" value="Genomic_DNA"/>
</dbReference>
<organism evidence="7 8">
    <name type="scientific">Roseateles puraquae</name>
    <dbReference type="NCBI Taxonomy" id="431059"/>
    <lineage>
        <taxon>Bacteria</taxon>
        <taxon>Pseudomonadati</taxon>
        <taxon>Pseudomonadota</taxon>
        <taxon>Betaproteobacteria</taxon>
        <taxon>Burkholderiales</taxon>
        <taxon>Sphaerotilaceae</taxon>
        <taxon>Roseateles</taxon>
    </lineage>
</organism>
<dbReference type="InterPro" id="IPR001129">
    <property type="entry name" value="Membr-assoc_MAPEG"/>
</dbReference>
<keyword evidence="4 5" id="KW-0472">Membrane</keyword>
<dbReference type="PANTHER" id="PTHR35371:SF1">
    <property type="entry name" value="BLR7753 PROTEIN"/>
    <property type="match status" value="1"/>
</dbReference>
<dbReference type="AlphaFoldDB" id="A0A254N8L8"/>
<dbReference type="OrthoDB" id="513661at2"/>
<comment type="caution">
    <text evidence="7">The sequence shown here is derived from an EMBL/GenBank/DDBJ whole genome shotgun (WGS) entry which is preliminary data.</text>
</comment>
<evidence type="ECO:0000256" key="4">
    <source>
        <dbReference type="ARBA" id="ARBA00023136"/>
    </source>
</evidence>
<evidence type="ECO:0000256" key="1">
    <source>
        <dbReference type="ARBA" id="ARBA00004370"/>
    </source>
</evidence>
<evidence type="ECO:0000313" key="7">
    <source>
        <dbReference type="EMBL" id="OWR04345.1"/>
    </source>
</evidence>
<dbReference type="Proteomes" id="UP000197446">
    <property type="component" value="Unassembled WGS sequence"/>
</dbReference>
<keyword evidence="2 5" id="KW-0812">Transmembrane</keyword>
<dbReference type="GO" id="GO:0016020">
    <property type="term" value="C:membrane"/>
    <property type="evidence" value="ECO:0007669"/>
    <property type="project" value="UniProtKB-SubCell"/>
</dbReference>
<reference evidence="7 8" key="1">
    <citation type="journal article" date="2007" name="Int. J. Syst. Evol. Microbiol.">
        <title>Description of Pelomonas aquatica sp. nov. and Pelomonas puraquae sp. nov., isolated from industrial and haemodialysis water.</title>
        <authorList>
            <person name="Gomila M."/>
            <person name="Bowien B."/>
            <person name="Falsen E."/>
            <person name="Moore E.R."/>
            <person name="Lalucat J."/>
        </authorList>
    </citation>
    <scope>NUCLEOTIDE SEQUENCE [LARGE SCALE GENOMIC DNA]</scope>
    <source>
        <strain evidence="7 8">CCUG 52769</strain>
    </source>
</reference>
<evidence type="ECO:0000256" key="5">
    <source>
        <dbReference type="SAM" id="Phobius"/>
    </source>
</evidence>
<evidence type="ECO:0000256" key="6">
    <source>
        <dbReference type="SAM" id="SignalP"/>
    </source>
</evidence>
<accession>A0A254N8L8</accession>
<dbReference type="Gene3D" id="1.20.120.550">
    <property type="entry name" value="Membrane associated eicosanoid/glutathione metabolism-like domain"/>
    <property type="match status" value="1"/>
</dbReference>
<feature type="transmembrane region" description="Helical" evidence="5">
    <location>
        <begin position="88"/>
        <end position="106"/>
    </location>
</feature>
<gene>
    <name evidence="7" type="ORF">CDO81_11500</name>
</gene>
<evidence type="ECO:0000256" key="3">
    <source>
        <dbReference type="ARBA" id="ARBA00022989"/>
    </source>
</evidence>
<evidence type="ECO:0000313" key="8">
    <source>
        <dbReference type="Proteomes" id="UP000197446"/>
    </source>
</evidence>
<proteinExistence type="predicted"/>
<feature type="transmembrane region" description="Helical" evidence="5">
    <location>
        <begin position="113"/>
        <end position="129"/>
    </location>
</feature>
<keyword evidence="6" id="KW-0732">Signal</keyword>
<dbReference type="Pfam" id="PF01124">
    <property type="entry name" value="MAPEG"/>
    <property type="match status" value="1"/>
</dbReference>
<sequence>MTLAQLCLLVACLLPIGCAGLAKSKGFGKRRRDGGFDNHQPREWLAGLQGWQARANAAQANSWEALPVFIAGLFVAHQNQAAQATVDALAVAFVACRLVFIGLYVADKASLRSLVWITGLGACVALFFVR</sequence>
<keyword evidence="8" id="KW-1185">Reference proteome</keyword>
<name>A0A254N8L8_9BURK</name>
<evidence type="ECO:0000256" key="2">
    <source>
        <dbReference type="ARBA" id="ARBA00022692"/>
    </source>
</evidence>
<dbReference type="PANTHER" id="PTHR35371">
    <property type="entry name" value="INNER MEMBRANE PROTEIN"/>
    <property type="match status" value="1"/>
</dbReference>
<dbReference type="RefSeq" id="WP_088483365.1">
    <property type="nucleotide sequence ID" value="NZ_NISI01000003.1"/>
</dbReference>
<keyword evidence="3 5" id="KW-1133">Transmembrane helix</keyword>
<feature type="chain" id="PRO_5013100956" description="Glutathione metabolism protein" evidence="6">
    <location>
        <begin position="23"/>
        <end position="130"/>
    </location>
</feature>
<evidence type="ECO:0008006" key="9">
    <source>
        <dbReference type="Google" id="ProtNLM"/>
    </source>
</evidence>
<feature type="signal peptide" evidence="6">
    <location>
        <begin position="1"/>
        <end position="22"/>
    </location>
</feature>
<dbReference type="SUPFAM" id="SSF161084">
    <property type="entry name" value="MAPEG domain-like"/>
    <property type="match status" value="1"/>
</dbReference>
<comment type="subcellular location">
    <subcellularLocation>
        <location evidence="1">Membrane</location>
    </subcellularLocation>
</comment>